<dbReference type="Proteomes" id="UP001162501">
    <property type="component" value="Chromosome 1"/>
</dbReference>
<organism evidence="1 2">
    <name type="scientific">Rangifer tarandus platyrhynchus</name>
    <name type="common">Svalbard reindeer</name>
    <dbReference type="NCBI Taxonomy" id="3082113"/>
    <lineage>
        <taxon>Eukaryota</taxon>
        <taxon>Metazoa</taxon>
        <taxon>Chordata</taxon>
        <taxon>Craniata</taxon>
        <taxon>Vertebrata</taxon>
        <taxon>Euteleostomi</taxon>
        <taxon>Mammalia</taxon>
        <taxon>Eutheria</taxon>
        <taxon>Laurasiatheria</taxon>
        <taxon>Artiodactyla</taxon>
        <taxon>Ruminantia</taxon>
        <taxon>Pecora</taxon>
        <taxon>Cervidae</taxon>
        <taxon>Odocoileinae</taxon>
        <taxon>Rangifer</taxon>
    </lineage>
</organism>
<gene>
    <name evidence="1" type="ORF">MRATA1EN22A_LOCUS809</name>
</gene>
<sequence length="272" mass="29206">MSVQKIKGPGAAGERGEHSILGTALPTSERGRQGGPESEQWRTPFVSPQWGVRCRLTVPQRRGAEARSGGTGLAAEQGGHSVGKALQNRSPRCRRRRRQQPMPPPRPNHPSDTRAAASQHVGRSRCRNRDGVLGTNTDRTRHKGAGGGVYCDRLARTQIVEAEATPTVVPPEAREGLLEASPDTLCATGSLAPTRYPPPPLPDQLPGVAAALPPPWPAGTARLLRQQLPPAAVPARVLGSRPFPGIVTGRARASRYRRHPRTRQGFGTRRGL</sequence>
<reference evidence="1" key="1">
    <citation type="submission" date="2023-05" db="EMBL/GenBank/DDBJ databases">
        <authorList>
            <consortium name="ELIXIR-Norway"/>
        </authorList>
    </citation>
    <scope>NUCLEOTIDE SEQUENCE</scope>
</reference>
<dbReference type="EMBL" id="OX596085">
    <property type="protein sequence ID" value="CAM9312607.1"/>
    <property type="molecule type" value="Genomic_DNA"/>
</dbReference>
<reference evidence="1" key="2">
    <citation type="submission" date="2025-03" db="EMBL/GenBank/DDBJ databases">
        <authorList>
            <consortium name="ELIXIR-Norway"/>
            <consortium name="Elixir Norway"/>
        </authorList>
    </citation>
    <scope>NUCLEOTIDE SEQUENCE</scope>
</reference>
<evidence type="ECO:0000313" key="1">
    <source>
        <dbReference type="EMBL" id="CAM9312607.1"/>
    </source>
</evidence>
<proteinExistence type="predicted"/>
<name>A0AC59Y292_RANTA</name>
<evidence type="ECO:0000313" key="2">
    <source>
        <dbReference type="Proteomes" id="UP001162501"/>
    </source>
</evidence>
<protein>
    <submittedName>
        <fullName evidence="1">Uncharacterized protein</fullName>
    </submittedName>
</protein>
<accession>A0AC59Y292</accession>